<dbReference type="Proteomes" id="UP000032900">
    <property type="component" value="Unassembled WGS sequence"/>
</dbReference>
<comment type="caution">
    <text evidence="1">The sequence shown here is derived from an EMBL/GenBank/DDBJ whole genome shotgun (WGS) entry which is preliminary data.</text>
</comment>
<sequence>MDYHNKAVNQAYVAFLEHIEPLVLEFYGSRIKEQAALVKSYRLLYKKLPDAGTSIDDLLTHVDQQHEFRKKLLALLDKHQNEFSASAYGDLVFHLKASFNKWLQAQPETIEVREPYKKYLLGVLRNPFLYPHAAFLNVRYEAKVFWRHLRNSIRKVFRKKPLDPVVYRTRQVPFQALLSDYFHQRYLLSSHQPTTDLLSKSSRLLIQLWKVDEKLDAYNQAILQNEKVSELDTEAISETMETILHGQKEAMKSFEKELSELGLACFKDIDDQFPLVDTLYVPLSRYKKETVAKNAHKADGLTAHLLDGWSRSYKALLDDWALDVEITLLYFSVFDAFHDLQVKIDRHIETDLSPSFQSIEKFLSDSRQRIEACGTTKKSIREMLIKERSESSRQLIDKSIASLVEKLTICFTTDFDKLLNKTNTLVDKVSEKRVYIKAGRYDESVTEAEVEQISPSELLHFEALPRFKEVVEQIKQFTDKQLEDARAMILGMSTVWDFSLESTLLMLDEPQGSPKKAVHGAMEGADRAIEHLKEARNALGHIRETIHSDFHQGIIRFNVDIQRLKNTENIFELNLKIARIKALEKSRQLRQKGIQMVKNLIPVVVHTGKGLYIDLLRIVKDIKARAGFVENQKYVTFELSEFINETQEVLKKLPFVYQRLFQLTPTDESRFFVNREKELGELKQSLVNWKKDRFISVALIGDKGSGVTSLLNYFLANNEVDLRIDRQTLNEKLNTEQQYLDFFSALFEQPAFESNQAIIEYLNNSSESRLVILENLHHFYLKKVNGFDNLQRLFELMSNTMKKVLWVGAITKHVWSYLDKTIQISNYFTNEVFISSLSPEALEEIITRRNKISGFRLHFIPEAEVLDSKAFRALSEPEKQPFLRKNLFKKLSLLSFGNISLAQLYWLRLTRGVKDNTINIGYIKEIDFSFIKELSAAELFVMQAIILHDGLILEDFARVMDKTEAASKNVLVPMLEKGLLIRPRQKYNINPIIFNPVVSYLQSRNFLG</sequence>
<protein>
    <submittedName>
        <fullName evidence="1">Uncharacterized protein</fullName>
    </submittedName>
</protein>
<organism evidence="1 2">
    <name type="scientific">Geofilum rubicundum JCM 15548</name>
    <dbReference type="NCBI Taxonomy" id="1236989"/>
    <lineage>
        <taxon>Bacteria</taxon>
        <taxon>Pseudomonadati</taxon>
        <taxon>Bacteroidota</taxon>
        <taxon>Bacteroidia</taxon>
        <taxon>Marinilabiliales</taxon>
        <taxon>Marinilabiliaceae</taxon>
        <taxon>Geofilum</taxon>
    </lineage>
</organism>
<dbReference type="InterPro" id="IPR027417">
    <property type="entry name" value="P-loop_NTPase"/>
</dbReference>
<keyword evidence="2" id="KW-1185">Reference proteome</keyword>
<accession>A0A0E9M017</accession>
<name>A0A0E9M017_9BACT</name>
<evidence type="ECO:0000313" key="2">
    <source>
        <dbReference type="Proteomes" id="UP000032900"/>
    </source>
</evidence>
<dbReference type="EMBL" id="BAZW01000032">
    <property type="protein sequence ID" value="GAO30854.1"/>
    <property type="molecule type" value="Genomic_DNA"/>
</dbReference>
<reference evidence="1 2" key="1">
    <citation type="journal article" date="2015" name="Microbes Environ.">
        <title>Distribution and evolution of nitrogen fixation genes in the phylum bacteroidetes.</title>
        <authorList>
            <person name="Inoue J."/>
            <person name="Oshima K."/>
            <person name="Suda W."/>
            <person name="Sakamoto M."/>
            <person name="Iino T."/>
            <person name="Noda S."/>
            <person name="Hongoh Y."/>
            <person name="Hattori M."/>
            <person name="Ohkuma M."/>
        </authorList>
    </citation>
    <scope>NUCLEOTIDE SEQUENCE [LARGE SCALE GENOMIC DNA]</scope>
    <source>
        <strain evidence="1">JCM 15548</strain>
    </source>
</reference>
<gene>
    <name evidence="1" type="ORF">JCM15548_13169</name>
</gene>
<dbReference type="AlphaFoldDB" id="A0A0E9M017"/>
<proteinExistence type="predicted"/>
<evidence type="ECO:0000313" key="1">
    <source>
        <dbReference type="EMBL" id="GAO30854.1"/>
    </source>
</evidence>
<dbReference type="SUPFAM" id="SSF52540">
    <property type="entry name" value="P-loop containing nucleoside triphosphate hydrolases"/>
    <property type="match status" value="1"/>
</dbReference>
<dbReference type="STRING" id="1236989.JCM15548_13169"/>
<dbReference type="Gene3D" id="3.40.50.300">
    <property type="entry name" value="P-loop containing nucleotide triphosphate hydrolases"/>
    <property type="match status" value="1"/>
</dbReference>